<sequence>MKKNVNVMAVFCDDTNRIARFDEMTNFIFYTKSDNGWGKSDPIPFSCDLSGGLASIRENISQMLGAFNDCRIIIAKSIIGIPYQVFDRSGFIICESEDFDLELLDAIQADLISQDEEAKEDASLLARTPKETDVPGYYRFDLTQVQKKHPEMSSKMALLPFLKETPFYALEVVCDHIPPWFDHQLPEMQLNYSIAEKSEENKNDSPQHVVITHAGCE</sequence>
<name>A0ABR6Z1F0_9FIRM</name>
<organism evidence="2 3">
    <name type="scientific">Acetobacterium malicum</name>
    <dbReference type="NCBI Taxonomy" id="52692"/>
    <lineage>
        <taxon>Bacteria</taxon>
        <taxon>Bacillati</taxon>
        <taxon>Bacillota</taxon>
        <taxon>Clostridia</taxon>
        <taxon>Eubacteriales</taxon>
        <taxon>Eubacteriaceae</taxon>
        <taxon>Acetobacterium</taxon>
    </lineage>
</organism>
<dbReference type="Pfam" id="PF09582">
    <property type="entry name" value="AnfO_nitrog"/>
    <property type="match status" value="1"/>
</dbReference>
<dbReference type="Proteomes" id="UP000622405">
    <property type="component" value="Unassembled WGS sequence"/>
</dbReference>
<dbReference type="EMBL" id="WJBE01000020">
    <property type="protein sequence ID" value="MBC3901101.1"/>
    <property type="molecule type" value="Genomic_DNA"/>
</dbReference>
<dbReference type="RefSeq" id="WP_186895177.1">
    <property type="nucleotide sequence ID" value="NZ_WJBE01000020.1"/>
</dbReference>
<proteinExistence type="predicted"/>
<keyword evidence="3" id="KW-1185">Reference proteome</keyword>
<dbReference type="InterPro" id="IPR014287">
    <property type="entry name" value="Nase_Fe-Fe_AnfO"/>
</dbReference>
<evidence type="ECO:0008006" key="4">
    <source>
        <dbReference type="Google" id="ProtNLM"/>
    </source>
</evidence>
<comment type="caution">
    <text evidence="2">The sequence shown here is derived from an EMBL/GenBank/DDBJ whole genome shotgun (WGS) entry which is preliminary data.</text>
</comment>
<evidence type="ECO:0000256" key="1">
    <source>
        <dbReference type="SAM" id="MobiDB-lite"/>
    </source>
</evidence>
<feature type="region of interest" description="Disordered" evidence="1">
    <location>
        <begin position="198"/>
        <end position="217"/>
    </location>
</feature>
<accession>A0ABR6Z1F0</accession>
<evidence type="ECO:0000313" key="3">
    <source>
        <dbReference type="Proteomes" id="UP000622405"/>
    </source>
</evidence>
<evidence type="ECO:0000313" key="2">
    <source>
        <dbReference type="EMBL" id="MBC3901101.1"/>
    </source>
</evidence>
<protein>
    <recommendedName>
        <fullName evidence="4">Fe-only nitrogenase accessory protein AnfO</fullName>
    </recommendedName>
</protein>
<reference evidence="2 3" key="1">
    <citation type="journal article" date="2020" name="mSystems">
        <title>Defining Genomic and Predicted Metabolic Features of the Acetobacterium Genus.</title>
        <authorList>
            <person name="Ross D.E."/>
            <person name="Marshall C.W."/>
            <person name="Gulliver D."/>
            <person name="May H.D."/>
            <person name="Norman R.S."/>
        </authorList>
    </citation>
    <scope>NUCLEOTIDE SEQUENCE [LARGE SCALE GENOMIC DNA]</scope>
    <source>
        <strain evidence="2 3">DSM 4132</strain>
    </source>
</reference>
<gene>
    <name evidence="2" type="ORF">GH811_15900</name>
</gene>